<name>A0A345EAQ5_9EURY</name>
<protein>
    <recommendedName>
        <fullName evidence="2">UPF0146 protein DU484_05015</fullName>
    </recommendedName>
</protein>
<evidence type="ECO:0000313" key="4">
    <source>
        <dbReference type="Proteomes" id="UP000252985"/>
    </source>
</evidence>
<evidence type="ECO:0000256" key="2">
    <source>
        <dbReference type="HAMAP-Rule" id="MF_00341"/>
    </source>
</evidence>
<reference evidence="3 4" key="1">
    <citation type="submission" date="2018-07" db="EMBL/GenBank/DDBJ databases">
        <title>Genome sequences of Haloplanus sp. CBA1112.</title>
        <authorList>
            <person name="Kim Y.B."/>
            <person name="Roh S.W."/>
        </authorList>
    </citation>
    <scope>NUCLEOTIDE SEQUENCE [LARGE SCALE GENOMIC DNA]</scope>
    <source>
        <strain evidence="3 4">CBA1112</strain>
    </source>
</reference>
<evidence type="ECO:0000256" key="1">
    <source>
        <dbReference type="ARBA" id="ARBA00006969"/>
    </source>
</evidence>
<dbReference type="RefSeq" id="WP_114605267.1">
    <property type="nucleotide sequence ID" value="NZ_CP031148.1"/>
</dbReference>
<dbReference type="GeneID" id="37286315"/>
<dbReference type="HAMAP" id="MF_00341">
    <property type="entry name" value="UPF0146"/>
    <property type="match status" value="1"/>
</dbReference>
<proteinExistence type="inferred from homology"/>
<dbReference type="Proteomes" id="UP000252985">
    <property type="component" value="Chromosome"/>
</dbReference>
<dbReference type="InterPro" id="IPR005353">
    <property type="entry name" value="UPF0146"/>
</dbReference>
<sequence length="140" mass="15141">MSAPRTELAARLATYDRLVEVGIGRRPEVAAALVDAGCDVTATDVFDAPVPEGVRLVRDDVVERAKATDGHPGDPLPDHYRVDAVYGLNLPAELQSPARDVARAAGADFLFTTLGFEEPVIPVARETVDTETLYVAERRR</sequence>
<organism evidence="3 4">
    <name type="scientific">Haloplanus rubicundus</name>
    <dbReference type="NCBI Taxonomy" id="1547898"/>
    <lineage>
        <taxon>Archaea</taxon>
        <taxon>Methanobacteriati</taxon>
        <taxon>Methanobacteriota</taxon>
        <taxon>Stenosarchaea group</taxon>
        <taxon>Halobacteria</taxon>
        <taxon>Halobacteriales</taxon>
        <taxon>Haloferacaceae</taxon>
        <taxon>Haloplanus</taxon>
    </lineage>
</organism>
<gene>
    <name evidence="3" type="ORF">DU484_05015</name>
</gene>
<accession>A0A345EAQ5</accession>
<evidence type="ECO:0000313" key="3">
    <source>
        <dbReference type="EMBL" id="AXG09277.1"/>
    </source>
</evidence>
<dbReference type="InterPro" id="IPR029063">
    <property type="entry name" value="SAM-dependent_MTases_sf"/>
</dbReference>
<dbReference type="KEGG" id="haq:DU484_05015"/>
<dbReference type="Gene3D" id="3.40.50.150">
    <property type="entry name" value="Vaccinia Virus protein VP39"/>
    <property type="match status" value="1"/>
</dbReference>
<comment type="similarity">
    <text evidence="1 2">Belongs to the UPF0146 family.</text>
</comment>
<dbReference type="Pfam" id="PF03686">
    <property type="entry name" value="UPF0146"/>
    <property type="match status" value="1"/>
</dbReference>
<dbReference type="AlphaFoldDB" id="A0A345EAQ5"/>
<dbReference type="EMBL" id="CP031148">
    <property type="protein sequence ID" value="AXG09277.1"/>
    <property type="molecule type" value="Genomic_DNA"/>
</dbReference>